<dbReference type="NCBIfam" id="TIGR00212">
    <property type="entry name" value="hemC"/>
    <property type="match status" value="1"/>
</dbReference>
<feature type="domain" description="Porphobilinogen deaminase C-terminal" evidence="12">
    <location>
        <begin position="247"/>
        <end position="322"/>
    </location>
</feature>
<dbReference type="InterPro" id="IPR022419">
    <property type="entry name" value="Porphobilin_deaminase_cofac_BS"/>
</dbReference>
<comment type="pathway">
    <text evidence="2">Porphyrin-containing compound metabolism; protoporphyrin-IX biosynthesis; coproporphyrinogen-III from 5-aminolevulinate: step 2/4.</text>
</comment>
<evidence type="ECO:0000256" key="10">
    <source>
        <dbReference type="ARBA" id="ARBA00033064"/>
    </source>
</evidence>
<evidence type="ECO:0000256" key="4">
    <source>
        <dbReference type="ARBA" id="ARBA00012655"/>
    </source>
</evidence>
<evidence type="ECO:0000313" key="14">
    <source>
        <dbReference type="Proteomes" id="UP000510647"/>
    </source>
</evidence>
<dbReference type="SUPFAM" id="SSF53850">
    <property type="entry name" value="Periplasmic binding protein-like II"/>
    <property type="match status" value="1"/>
</dbReference>
<organism evidence="13 14">
    <name type="scientific">Torulaspora globosa</name>
    <dbReference type="NCBI Taxonomy" id="48254"/>
    <lineage>
        <taxon>Eukaryota</taxon>
        <taxon>Fungi</taxon>
        <taxon>Dikarya</taxon>
        <taxon>Ascomycota</taxon>
        <taxon>Saccharomycotina</taxon>
        <taxon>Saccharomycetes</taxon>
        <taxon>Saccharomycetales</taxon>
        <taxon>Saccharomycetaceae</taxon>
        <taxon>Torulaspora</taxon>
    </lineage>
</organism>
<dbReference type="FunFam" id="3.40.190.10:FF:000005">
    <property type="entry name" value="Porphobilinogen deaminase"/>
    <property type="match status" value="1"/>
</dbReference>
<proteinExistence type="inferred from homology"/>
<dbReference type="OrthoDB" id="564646at2759"/>
<dbReference type="PIRSF" id="PIRSF001438">
    <property type="entry name" value="4pyrrol_synth_OHMeBilane_synth"/>
    <property type="match status" value="1"/>
</dbReference>
<protein>
    <recommendedName>
        <fullName evidence="5">Porphobilinogen deaminase</fullName>
        <ecNumber evidence="4">2.5.1.61</ecNumber>
    </recommendedName>
    <alternativeName>
        <fullName evidence="10">Hydroxymethylbilane synthase</fullName>
    </alternativeName>
    <alternativeName>
        <fullName evidence="9">Pre-uroporphyrinogen synthase</fullName>
    </alternativeName>
</protein>
<dbReference type="SUPFAM" id="SSF54782">
    <property type="entry name" value="Porphobilinogen deaminase (hydroxymethylbilane synthase), C-terminal domain"/>
    <property type="match status" value="1"/>
</dbReference>
<dbReference type="InterPro" id="IPR036803">
    <property type="entry name" value="Porphobilinogen_deaminase_C_sf"/>
</dbReference>
<evidence type="ECO:0000256" key="7">
    <source>
        <dbReference type="ARBA" id="ARBA00023133"/>
    </source>
</evidence>
<dbReference type="InterPro" id="IPR022418">
    <property type="entry name" value="Porphobilinogen_deaminase_C"/>
</dbReference>
<dbReference type="GO" id="GO:0005737">
    <property type="term" value="C:cytoplasm"/>
    <property type="evidence" value="ECO:0007669"/>
    <property type="project" value="TreeGrafter"/>
</dbReference>
<name>A0A7H9HZC2_9SACH</name>
<dbReference type="EC" id="2.5.1.61" evidence="4"/>
<dbReference type="Proteomes" id="UP000510647">
    <property type="component" value="Chromosome 7"/>
</dbReference>
<dbReference type="PANTHER" id="PTHR11557">
    <property type="entry name" value="PORPHOBILINOGEN DEAMINASE"/>
    <property type="match status" value="1"/>
</dbReference>
<keyword evidence="8" id="KW-0627">Porphyrin biosynthesis</keyword>
<evidence type="ECO:0000256" key="3">
    <source>
        <dbReference type="ARBA" id="ARBA00005638"/>
    </source>
</evidence>
<dbReference type="GO" id="GO:0006782">
    <property type="term" value="P:protoporphyrinogen IX biosynthetic process"/>
    <property type="evidence" value="ECO:0007669"/>
    <property type="project" value="UniProtKB-UniPathway"/>
</dbReference>
<dbReference type="Gene3D" id="3.30.160.40">
    <property type="entry name" value="Porphobilinogen deaminase, C-terminal domain"/>
    <property type="match status" value="1"/>
</dbReference>
<evidence type="ECO:0000259" key="12">
    <source>
        <dbReference type="Pfam" id="PF03900"/>
    </source>
</evidence>
<dbReference type="Gene3D" id="3.40.190.10">
    <property type="entry name" value="Periplasmic binding protein-like II"/>
    <property type="match status" value="2"/>
</dbReference>
<feature type="domain" description="Porphobilinogen deaminase N-terminal" evidence="11">
    <location>
        <begin position="18"/>
        <end position="233"/>
    </location>
</feature>
<dbReference type="CDD" id="cd13645">
    <property type="entry name" value="PBP2_HuPBGD_like"/>
    <property type="match status" value="1"/>
</dbReference>
<evidence type="ECO:0000256" key="1">
    <source>
        <dbReference type="ARBA" id="ARBA00001916"/>
    </source>
</evidence>
<dbReference type="InterPro" id="IPR022417">
    <property type="entry name" value="Porphobilin_deaminase_N"/>
</dbReference>
<evidence type="ECO:0000256" key="5">
    <source>
        <dbReference type="ARBA" id="ARBA00016519"/>
    </source>
</evidence>
<comment type="cofactor">
    <cofactor evidence="1">
        <name>dipyrromethane</name>
        <dbReference type="ChEBI" id="CHEBI:60342"/>
    </cofactor>
</comment>
<dbReference type="EMBL" id="CP059273">
    <property type="protein sequence ID" value="QLQ81925.1"/>
    <property type="molecule type" value="Genomic_DNA"/>
</dbReference>
<keyword evidence="6" id="KW-0808">Transferase</keyword>
<evidence type="ECO:0000259" key="11">
    <source>
        <dbReference type="Pfam" id="PF01379"/>
    </source>
</evidence>
<dbReference type="FunFam" id="3.30.160.40:FF:000002">
    <property type="entry name" value="Porphobilinogen deaminase"/>
    <property type="match status" value="1"/>
</dbReference>
<dbReference type="Pfam" id="PF01379">
    <property type="entry name" value="Porphobil_deam"/>
    <property type="match status" value="1"/>
</dbReference>
<evidence type="ECO:0000256" key="6">
    <source>
        <dbReference type="ARBA" id="ARBA00022679"/>
    </source>
</evidence>
<reference evidence="13 14" key="1">
    <citation type="submission" date="2020-06" db="EMBL/GenBank/DDBJ databases">
        <title>The yeast mating-type switching endonuclease HO is a domesticated member of an unorthodox homing genetic element family.</title>
        <authorList>
            <person name="Coughlan A.Y."/>
            <person name="Lombardi L."/>
            <person name="Braun-Galleani S."/>
            <person name="Martos A.R."/>
            <person name="Galeote V."/>
            <person name="Bigey F."/>
            <person name="Dequin S."/>
            <person name="Byrne K.P."/>
            <person name="Wolfe K.H."/>
        </authorList>
    </citation>
    <scope>NUCLEOTIDE SEQUENCE [LARGE SCALE GENOMIC DNA]</scope>
    <source>
        <strain evidence="13 14">CBS2947</strain>
    </source>
</reference>
<dbReference type="PROSITE" id="PS00533">
    <property type="entry name" value="PORPHOBILINOGEN_DEAM"/>
    <property type="match status" value="1"/>
</dbReference>
<comment type="similarity">
    <text evidence="3">Belongs to the HMBS family.</text>
</comment>
<evidence type="ECO:0000256" key="8">
    <source>
        <dbReference type="ARBA" id="ARBA00023244"/>
    </source>
</evidence>
<dbReference type="InterPro" id="IPR000860">
    <property type="entry name" value="HemC"/>
</dbReference>
<evidence type="ECO:0000313" key="13">
    <source>
        <dbReference type="EMBL" id="QLQ81925.1"/>
    </source>
</evidence>
<dbReference type="UniPathway" id="UPA00251">
    <property type="reaction ID" value="UER00319"/>
</dbReference>
<accession>A0A7H9HZC2</accession>
<dbReference type="AlphaFoldDB" id="A0A7H9HZC2"/>
<evidence type="ECO:0000256" key="9">
    <source>
        <dbReference type="ARBA" id="ARBA00030685"/>
    </source>
</evidence>
<keyword evidence="7" id="KW-0350">Heme biosynthesis</keyword>
<keyword evidence="14" id="KW-1185">Reference proteome</keyword>
<dbReference type="GO" id="GO:0004418">
    <property type="term" value="F:hydroxymethylbilane synthase activity"/>
    <property type="evidence" value="ECO:0007669"/>
    <property type="project" value="UniProtKB-EC"/>
</dbReference>
<evidence type="ECO:0000256" key="2">
    <source>
        <dbReference type="ARBA" id="ARBA00004735"/>
    </source>
</evidence>
<dbReference type="PANTHER" id="PTHR11557:SF0">
    <property type="entry name" value="PORPHOBILINOGEN DEAMINASE"/>
    <property type="match status" value="1"/>
</dbReference>
<dbReference type="Pfam" id="PF03900">
    <property type="entry name" value="Porphobil_deamC"/>
    <property type="match status" value="1"/>
</dbReference>
<gene>
    <name evidence="13" type="ORF">HG537_0G01790</name>
</gene>
<sequence>MAEMGTVDECWRAMKEEIKIGGRRSKLAVVQSVTVKQLIEEKFPNYECPVLALQTLGDQVQQKPLYSFGGKALWTKELEDRLYDADPAKKIDLIVHSLKDMPTLLPEGFELGGITKRVDPSDCLVMPLGSPYKSLSDLPAGSVVGTSSVRRSAQLRRKFPQLKFESIRGNIHTRLQKVDDPETAYKCIILASAGLIRMGLENRITERFTSKTMYHAVGQGALGLEIRKGDTRMLRVLEKITDLESTVCCLAERALMRTLEGGCSVPIGVESSYDLDTKKLILRGIVVSVDGSMAVEDCQELIINDIREDSMKCGKLLAEKMMADGAKQILDDINLDRIDQ</sequence>
<dbReference type="PRINTS" id="PR00151">
    <property type="entry name" value="PORPHBDMNASE"/>
</dbReference>